<dbReference type="GeneID" id="34577745"/>
<name>A0A1F5LFV5_PENAI</name>
<reference evidence="1 2" key="1">
    <citation type="journal article" date="2016" name="Sci. Rep.">
        <title>Penicillium arizonense, a new, genome sequenced fungal species, reveals a high chemical diversity in secreted metabolites.</title>
        <authorList>
            <person name="Grijseels S."/>
            <person name="Nielsen J.C."/>
            <person name="Randelovic M."/>
            <person name="Nielsen J."/>
            <person name="Nielsen K.F."/>
            <person name="Workman M."/>
            <person name="Frisvad J.C."/>
        </authorList>
    </citation>
    <scope>NUCLEOTIDE SEQUENCE [LARGE SCALE GENOMIC DNA]</scope>
    <source>
        <strain evidence="1 2">CBS 141311</strain>
    </source>
</reference>
<dbReference type="Proteomes" id="UP000177622">
    <property type="component" value="Unassembled WGS sequence"/>
</dbReference>
<keyword evidence="2" id="KW-1185">Reference proteome</keyword>
<comment type="caution">
    <text evidence="1">The sequence shown here is derived from an EMBL/GenBank/DDBJ whole genome shotgun (WGS) entry which is preliminary data.</text>
</comment>
<accession>A0A1F5LFV5</accession>
<dbReference type="RefSeq" id="XP_022487223.1">
    <property type="nucleotide sequence ID" value="XM_022633011.1"/>
</dbReference>
<protein>
    <submittedName>
        <fullName evidence="1">Uncharacterized protein</fullName>
    </submittedName>
</protein>
<dbReference type="OrthoDB" id="4179303at2759"/>
<dbReference type="EMBL" id="LXJU01000012">
    <property type="protein sequence ID" value="OGE51779.1"/>
    <property type="molecule type" value="Genomic_DNA"/>
</dbReference>
<evidence type="ECO:0000313" key="1">
    <source>
        <dbReference type="EMBL" id="OGE51779.1"/>
    </source>
</evidence>
<gene>
    <name evidence="1" type="ORF">PENARI_c012G09296</name>
</gene>
<proteinExistence type="predicted"/>
<sequence>MDQPRHVHDLADELLSEILLFLLEPAPRAVNDSFYTNGSGNAIEYGEASDLDRFRLVCKRFMRIGTPYKFSRFILRFSEHGFRRLGELLEMQLACYVKTLTYMVRPFYQGSGWARILRTLGTENNALSQLHSRRLQEQTNLTETNYDKIQLQHAIAAFTSLQEIKLLRLQDHRDERLADFIRDHHYSQTGIRLDWEPACTRAVTNLGIALLNSKCSSIRFTAPQISPEATLQLLRAPSTTLAAMGTRLTSLDINFHSNTDNITPTMANLSGVFHRFFIAAKNLIAIHIGFVSKTPLDLDLEALFHNIRWKTLRKLSIQGWRLNAQEIINLARRHRYQLRDFRLGGVYLRPGGRWRDILSVLREEMDQLDRLDLREIDYAAYFDLVAVSNGVEVFDDYDYPAPVQVHVPSSLTVAAGTEEEPSVVLSPATYTPLGLGLGPDGGPDLVCGKMGAFARVSVERVRALGVEDLGDDGVHVLHEQMPLWEAWVLAGSLRARRNGNGRVHGWSM</sequence>
<dbReference type="AlphaFoldDB" id="A0A1F5LFV5"/>
<evidence type="ECO:0000313" key="2">
    <source>
        <dbReference type="Proteomes" id="UP000177622"/>
    </source>
</evidence>
<organism evidence="1 2">
    <name type="scientific">Penicillium arizonense</name>
    <dbReference type="NCBI Taxonomy" id="1835702"/>
    <lineage>
        <taxon>Eukaryota</taxon>
        <taxon>Fungi</taxon>
        <taxon>Dikarya</taxon>
        <taxon>Ascomycota</taxon>
        <taxon>Pezizomycotina</taxon>
        <taxon>Eurotiomycetes</taxon>
        <taxon>Eurotiomycetidae</taxon>
        <taxon>Eurotiales</taxon>
        <taxon>Aspergillaceae</taxon>
        <taxon>Penicillium</taxon>
    </lineage>
</organism>
<dbReference type="STRING" id="1835702.A0A1F5LFV5"/>